<sequence>MSDSDPIIPSNAVITRTLKDTVFAIHNSGNADGLTVKRVRARVEQELGLPADFLKTSSDWKQKSHSIIHDTVENELNDEPPPPKVAKPSKRKPAPKKSKVAADGPRGVKRTSPTTPVKKAQKRRKTAVSSDSEEEEPALPVHAQHDEHSDEEDVTPKKPVRRGKKGVAVDSENEDDMPQSVARSGTKPQAVDADSEEDIHKAMPEKPPTASLEKPGDVSESEMSSLIDESPVKKKRQKKEHAAKKEKAPKATKSKAAKPKAASKDDDPNQAEIKRLQSWLVKCGIRKVWGKELSHCETSKEKIRHLKTLLNDAGMDGKFSNEKAARIKEQREFAADLEAIQEGEKHWGTEVTETGRPRRRLAQRPQKVVLQEKDEDDDDGEEREPEPEEEQSDDSNHQEQESDGGSGDDDSSAGDDSN</sequence>
<accession>A0A9P4QWW3</accession>
<evidence type="ECO:0000313" key="3">
    <source>
        <dbReference type="Proteomes" id="UP000799444"/>
    </source>
</evidence>
<feature type="compositionally biased region" description="Acidic residues" evidence="1">
    <location>
        <begin position="406"/>
        <end position="418"/>
    </location>
</feature>
<protein>
    <recommendedName>
        <fullName evidence="4">Transcriptional regulator</fullName>
    </recommendedName>
</protein>
<feature type="compositionally biased region" description="Acidic residues" evidence="1">
    <location>
        <begin position="373"/>
        <end position="393"/>
    </location>
</feature>
<proteinExistence type="predicted"/>
<name>A0A9P4QWW3_9PLEO</name>
<organism evidence="2 3">
    <name type="scientific">Polyplosphaeria fusca</name>
    <dbReference type="NCBI Taxonomy" id="682080"/>
    <lineage>
        <taxon>Eukaryota</taxon>
        <taxon>Fungi</taxon>
        <taxon>Dikarya</taxon>
        <taxon>Ascomycota</taxon>
        <taxon>Pezizomycotina</taxon>
        <taxon>Dothideomycetes</taxon>
        <taxon>Pleosporomycetidae</taxon>
        <taxon>Pleosporales</taxon>
        <taxon>Tetraplosphaeriaceae</taxon>
        <taxon>Polyplosphaeria</taxon>
    </lineage>
</organism>
<dbReference type="PANTHER" id="PTHR15410:SF2">
    <property type="entry name" value="HIRA-INTERACTING PROTEIN 3"/>
    <property type="match status" value="1"/>
</dbReference>
<evidence type="ECO:0000256" key="1">
    <source>
        <dbReference type="SAM" id="MobiDB-lite"/>
    </source>
</evidence>
<keyword evidence="3" id="KW-1185">Reference proteome</keyword>
<feature type="compositionally biased region" description="Basic residues" evidence="1">
    <location>
        <begin position="87"/>
        <end position="99"/>
    </location>
</feature>
<evidence type="ECO:0000313" key="2">
    <source>
        <dbReference type="EMBL" id="KAF2735423.1"/>
    </source>
</evidence>
<feature type="region of interest" description="Disordered" evidence="1">
    <location>
        <begin position="71"/>
        <end position="271"/>
    </location>
</feature>
<feature type="compositionally biased region" description="Basic residues" evidence="1">
    <location>
        <begin position="233"/>
        <end position="242"/>
    </location>
</feature>
<dbReference type="EMBL" id="ML996136">
    <property type="protein sequence ID" value="KAF2735423.1"/>
    <property type="molecule type" value="Genomic_DNA"/>
</dbReference>
<evidence type="ECO:0008006" key="4">
    <source>
        <dbReference type="Google" id="ProtNLM"/>
    </source>
</evidence>
<dbReference type="AlphaFoldDB" id="A0A9P4QWW3"/>
<dbReference type="Proteomes" id="UP000799444">
    <property type="component" value="Unassembled WGS sequence"/>
</dbReference>
<dbReference type="InterPro" id="IPR037647">
    <property type="entry name" value="HIRIP3"/>
</dbReference>
<feature type="compositionally biased region" description="Basic and acidic residues" evidence="1">
    <location>
        <begin position="342"/>
        <end position="356"/>
    </location>
</feature>
<gene>
    <name evidence="2" type="ORF">EJ04DRAFT_491804</name>
</gene>
<dbReference type="GO" id="GO:0005634">
    <property type="term" value="C:nucleus"/>
    <property type="evidence" value="ECO:0007669"/>
    <property type="project" value="TreeGrafter"/>
</dbReference>
<feature type="compositionally biased region" description="Basic and acidic residues" evidence="1">
    <location>
        <begin position="262"/>
        <end position="271"/>
    </location>
</feature>
<dbReference type="PANTHER" id="PTHR15410">
    <property type="entry name" value="HIRA-INTERACTING PROTEIN 3"/>
    <property type="match status" value="1"/>
</dbReference>
<feature type="region of interest" description="Disordered" evidence="1">
    <location>
        <begin position="339"/>
        <end position="418"/>
    </location>
</feature>
<dbReference type="OrthoDB" id="552755at2759"/>
<comment type="caution">
    <text evidence="2">The sequence shown here is derived from an EMBL/GenBank/DDBJ whole genome shotgun (WGS) entry which is preliminary data.</text>
</comment>
<reference evidence="2" key="1">
    <citation type="journal article" date="2020" name="Stud. Mycol.">
        <title>101 Dothideomycetes genomes: a test case for predicting lifestyles and emergence of pathogens.</title>
        <authorList>
            <person name="Haridas S."/>
            <person name="Albert R."/>
            <person name="Binder M."/>
            <person name="Bloem J."/>
            <person name="Labutti K."/>
            <person name="Salamov A."/>
            <person name="Andreopoulos B."/>
            <person name="Baker S."/>
            <person name="Barry K."/>
            <person name="Bills G."/>
            <person name="Bluhm B."/>
            <person name="Cannon C."/>
            <person name="Castanera R."/>
            <person name="Culley D."/>
            <person name="Daum C."/>
            <person name="Ezra D."/>
            <person name="Gonzalez J."/>
            <person name="Henrissat B."/>
            <person name="Kuo A."/>
            <person name="Liang C."/>
            <person name="Lipzen A."/>
            <person name="Lutzoni F."/>
            <person name="Magnuson J."/>
            <person name="Mondo S."/>
            <person name="Nolan M."/>
            <person name="Ohm R."/>
            <person name="Pangilinan J."/>
            <person name="Park H.-J."/>
            <person name="Ramirez L."/>
            <person name="Alfaro M."/>
            <person name="Sun H."/>
            <person name="Tritt A."/>
            <person name="Yoshinaga Y."/>
            <person name="Zwiers L.-H."/>
            <person name="Turgeon B."/>
            <person name="Goodwin S."/>
            <person name="Spatafora J."/>
            <person name="Crous P."/>
            <person name="Grigoriev I."/>
        </authorList>
    </citation>
    <scope>NUCLEOTIDE SEQUENCE</scope>
    <source>
        <strain evidence="2">CBS 125425</strain>
    </source>
</reference>